<dbReference type="Proteomes" id="UP000664698">
    <property type="component" value="Unassembled WGS sequence"/>
</dbReference>
<feature type="region of interest" description="Disordered" evidence="1">
    <location>
        <begin position="1318"/>
        <end position="1350"/>
    </location>
</feature>
<proteinExistence type="predicted"/>
<dbReference type="EMBL" id="JAFKCW010000004">
    <property type="protein sequence ID" value="MBN7802654.1"/>
    <property type="molecule type" value="Genomic_DNA"/>
</dbReference>
<gene>
    <name evidence="3" type="ORF">J0A67_17390</name>
</gene>
<keyword evidence="4" id="KW-1185">Reference proteome</keyword>
<accession>A0ABS3BUY7</accession>
<feature type="compositionally biased region" description="Gly residues" evidence="1">
    <location>
        <begin position="1171"/>
        <end position="1187"/>
    </location>
</feature>
<protein>
    <submittedName>
        <fullName evidence="3">T9SS type A sorting domain-containing protein</fullName>
    </submittedName>
</protein>
<dbReference type="InterPro" id="IPR049304">
    <property type="entry name" value="Gly_rich_dom"/>
</dbReference>
<feature type="compositionally biased region" description="Gly residues" evidence="1">
    <location>
        <begin position="1393"/>
        <end position="1422"/>
    </location>
</feature>
<dbReference type="InterPro" id="IPR026444">
    <property type="entry name" value="Secre_tail"/>
</dbReference>
<feature type="compositionally biased region" description="Low complexity" evidence="1">
    <location>
        <begin position="1138"/>
        <end position="1147"/>
    </location>
</feature>
<feature type="compositionally biased region" description="Gly residues" evidence="1">
    <location>
        <begin position="1321"/>
        <end position="1345"/>
    </location>
</feature>
<dbReference type="RefSeq" id="WP_206570669.1">
    <property type="nucleotide sequence ID" value="NZ_JAFKCW010000004.1"/>
</dbReference>
<evidence type="ECO:0000313" key="4">
    <source>
        <dbReference type="Proteomes" id="UP000664698"/>
    </source>
</evidence>
<evidence type="ECO:0000313" key="3">
    <source>
        <dbReference type="EMBL" id="MBN7802654.1"/>
    </source>
</evidence>
<evidence type="ECO:0000259" key="2">
    <source>
        <dbReference type="Pfam" id="PF21722"/>
    </source>
</evidence>
<name>A0ABS3BUY7_9BACT</name>
<feature type="non-terminal residue" evidence="3">
    <location>
        <position position="1"/>
    </location>
</feature>
<dbReference type="NCBIfam" id="TIGR04183">
    <property type="entry name" value="Por_Secre_tail"/>
    <property type="match status" value="1"/>
</dbReference>
<organism evidence="3 4">
    <name type="scientific">Algoriphagus aestuariicola</name>
    <dbReference type="NCBI Taxonomy" id="1852016"/>
    <lineage>
        <taxon>Bacteria</taxon>
        <taxon>Pseudomonadati</taxon>
        <taxon>Bacteroidota</taxon>
        <taxon>Cytophagia</taxon>
        <taxon>Cytophagales</taxon>
        <taxon>Cyclobacteriaceae</taxon>
        <taxon>Algoriphagus</taxon>
    </lineage>
</organism>
<feature type="domain" description="Glycine-rich" evidence="2">
    <location>
        <begin position="1227"/>
        <end position="1508"/>
    </location>
</feature>
<feature type="domain" description="Glycine-rich" evidence="2">
    <location>
        <begin position="1036"/>
        <end position="1188"/>
    </location>
</feature>
<dbReference type="Gene3D" id="2.60.40.2700">
    <property type="match status" value="2"/>
</dbReference>
<comment type="caution">
    <text evidence="3">The sequence shown here is derived from an EMBL/GenBank/DDBJ whole genome shotgun (WGS) entry which is preliminary data.</text>
</comment>
<dbReference type="Pfam" id="PF21722">
    <property type="entry name" value="Gly_rich_2"/>
    <property type="match status" value="2"/>
</dbReference>
<feature type="region of interest" description="Disordered" evidence="1">
    <location>
        <begin position="1393"/>
        <end position="1424"/>
    </location>
</feature>
<reference evidence="3 4" key="1">
    <citation type="submission" date="2021-03" db="EMBL/GenBank/DDBJ databases">
        <title>novel species isolated from a fishpond in China.</title>
        <authorList>
            <person name="Lu H."/>
            <person name="Cai Z."/>
        </authorList>
    </citation>
    <scope>NUCLEOTIDE SEQUENCE [LARGE SCALE GENOMIC DNA]</scope>
    <source>
        <strain evidence="3 4">JCM 31546</strain>
    </source>
</reference>
<feature type="region of interest" description="Disordered" evidence="1">
    <location>
        <begin position="1131"/>
        <end position="1187"/>
    </location>
</feature>
<sequence>VASATGTIQWQRADDLAFTANVTNVGTNSTTLTSAQVGALTATRYFRAVVTNGTCSSVNSAIITVNVDAPSAVGAVSANQTICSANAPTDLTIASATGTIQWQRADDLTFTANVTNVGTNSTTLTSAQVGALTATRYFRAVVTNGTCSTVNSGVITVTVTPATSINTENLANQRICDGANFAQLSVTASGTGTLSYQWYSNTVSAASGPNLTPVGGDTNAYTPPADEIGTKYYFVIVSSDCGPDVVSSFAQATVEPVTLITTEPDTSDDIECFGDGFDPLTVLAEGADLTYQWYSVPTQVNTGGTPVPGATSSSFTPPSTNLGISYYYVVVSGYCSSDTSVVSGEYEVTPPQTTIVQHPSTTNHTVCQGAPLPTLTVEVDGEITQIGDFEYQWYSNSTPTNTGGTLITGATNPDFTPPSTTVGTLYYYATGRSDCGTIPTNVSGAFTVTQPTLIENEALNAQEICENQAFSPISIDAIGTGTLEYQWYSNTVAVADTLAAGVIELTGENSDSFTPPTTVGTLYYFVKVSSDCGPNVLSSISGAFTVNPLPTPTFTTSPSTAICVGASVTYTTQSGQSDYAWSGFGIEGTDYTITSGGLGTTNNTVTLTWLTAGTKNISVIYTDPNSCTAITPASNSLTVNALPLPTFATAPVAPVCTGSSVTYTTQSGSGESNYIWSVPGVSGTDYTITSGGIGTSNPTVTLTWLTSGTKNVSVSYTNSNGCAATAPANNSLTVNPLPTPTFTTSPSPLVCVQQGVTYETQSGKSNYVWNIPGTLGVDYSITSGGFGSANPTATIQWLTPGSKNVTVSYTEPTTGCVATTPAISTTTVEPFATVGPTSVAFPSVCINSPTLTPFTQTTSGVTGIDQPGIPGVNGLPPGISASFSGNTITFSGTATTTGLYSYSIPLSGNCINGMTATGTIDVTPVYNITDISSVSATSIGGTATVFFYGDPTSMLNGTYEISYQIKQANGLFTTHSAMATVTNGRGTFSTIPITSNVDTYTVQILTIKKSTDVCTITLPTPPTTYFGVCSAVYSANSTFYVPANVYSITIEVYGAGGGGGNASGAGGGGYSIRKNIPVTPGEAIGIFVGQGGARGGNNGGVSYATRDSNIADQLGNSLVFANGGLGNGSGGTFDNRFSGENGDNSIGSNGGDAGGPLGSQTGGQTRADGKSPGGGGTRAQGQDGDGGNGLIVISYSCPDADQTDCVKIVDDGSKSGTTIIEYTCDDTWIAPAGLAEFTVVVGSGGGGGGSGEGSGGGGSGSIIQQRFSVSSPYGMPAGSNFQIEVGQGGPGATGINANGINGYPSTFSGTLNGSNINISVPGGGGGGSQTTNQGGSGSSGGGGGASPNPAQTYGVGGSVIPITYSGTNVIVYQGNIGGSGDYSAPQNSVAGGGGGGLIPWGSGNDGQNGKAAGNGQGEGGRGGDGRVLNFGDSTRYFGAGGGGIGRYFNGTDKIGEGGSAGGIMIGGSGNLSGTSPVGYPGVDKTGSGGGAGYYGGGKGGDGVVYIYFFNYRILSVEYLHFDAQYNPTSRSGELTWATAKEWENSHFEIERSVDGIKNWTVVGQVPGAGYSEQPMKYAFQDLNLPLAGGNVFYRLRQVDFDGESSYSVTKSIQVPPVAGTTYWRVYPNPTNGEVVNLELLSKEVYHDEPVTLRIISSTGQFELIESEGNEALGILVSERLKTKAAGVYTLEIAWGANREYHKLILRR</sequence>
<evidence type="ECO:0000256" key="1">
    <source>
        <dbReference type="SAM" id="MobiDB-lite"/>
    </source>
</evidence>
<feature type="compositionally biased region" description="Gly residues" evidence="1">
    <location>
        <begin position="1148"/>
        <end position="1161"/>
    </location>
</feature>